<dbReference type="InterPro" id="IPR008207">
    <property type="entry name" value="Sig_transdc_His_kin_Hpt_dom"/>
</dbReference>
<evidence type="ECO:0000313" key="5">
    <source>
        <dbReference type="EMBL" id="WOH12244.1"/>
    </source>
</evidence>
<evidence type="ECO:0000256" key="1">
    <source>
        <dbReference type="ARBA" id="ARBA00022864"/>
    </source>
</evidence>
<reference evidence="5" key="1">
    <citation type="journal article" date="2016" name="Nat. Genet.">
        <title>A high-quality carrot genome assembly provides new insights into carotenoid accumulation and asterid genome evolution.</title>
        <authorList>
            <person name="Iorizzo M."/>
            <person name="Ellison S."/>
            <person name="Senalik D."/>
            <person name="Zeng P."/>
            <person name="Satapoomin P."/>
            <person name="Huang J."/>
            <person name="Bowman M."/>
            <person name="Iovene M."/>
            <person name="Sanseverino W."/>
            <person name="Cavagnaro P."/>
            <person name="Yildiz M."/>
            <person name="Macko-Podgorni A."/>
            <person name="Moranska E."/>
            <person name="Grzebelus E."/>
            <person name="Grzebelus D."/>
            <person name="Ashrafi H."/>
            <person name="Zheng Z."/>
            <person name="Cheng S."/>
            <person name="Spooner D."/>
            <person name="Van Deynze A."/>
            <person name="Simon P."/>
        </authorList>
    </citation>
    <scope>NUCLEOTIDE SEQUENCE</scope>
    <source>
        <tissue evidence="5">Leaf</tissue>
    </source>
</reference>
<dbReference type="Gene3D" id="1.20.120.160">
    <property type="entry name" value="HPT domain"/>
    <property type="match status" value="1"/>
</dbReference>
<dbReference type="PANTHER" id="PTHR28242">
    <property type="entry name" value="PHOSPHORELAY INTERMEDIATE PROTEIN YPD1"/>
    <property type="match status" value="1"/>
</dbReference>
<name>A0AAF1BAB1_DAUCS</name>
<dbReference type="AlphaFoldDB" id="A0AAF1BAB1"/>
<dbReference type="GO" id="GO:0009927">
    <property type="term" value="F:histidine phosphotransfer kinase activity"/>
    <property type="evidence" value="ECO:0007669"/>
    <property type="project" value="UniProtKB-UniRule"/>
</dbReference>
<comment type="subcellular location">
    <subcellularLocation>
        <location evidence="3">Cytoplasm</location>
        <location evidence="3">Cytosol</location>
    </subcellularLocation>
    <subcellularLocation>
        <location evidence="3">Nucleus</location>
    </subcellularLocation>
</comment>
<gene>
    <name evidence="5" type="ORF">DCAR_0831746</name>
</gene>
<dbReference type="Proteomes" id="UP000077755">
    <property type="component" value="Chromosome 8"/>
</dbReference>
<evidence type="ECO:0000256" key="2">
    <source>
        <dbReference type="ARBA" id="ARBA00023012"/>
    </source>
</evidence>
<comment type="function">
    <text evidence="3">Functions as a two-component phosphorelay mediators between cytokinin sensor histidine kinases and response regulators (B-type ARRs). Plays an important role in propagating cytokinin signal transduction.</text>
</comment>
<dbReference type="GO" id="GO:0000160">
    <property type="term" value="P:phosphorelay signal transduction system"/>
    <property type="evidence" value="ECO:0007669"/>
    <property type="project" value="UniProtKB-UniRule"/>
</dbReference>
<dbReference type="GO" id="GO:0005829">
    <property type="term" value="C:cytosol"/>
    <property type="evidence" value="ECO:0007669"/>
    <property type="project" value="UniProtKB-SubCell"/>
</dbReference>
<feature type="domain" description="HPt" evidence="4">
    <location>
        <begin position="49"/>
        <end position="133"/>
    </location>
</feature>
<dbReference type="PANTHER" id="PTHR28242:SF63">
    <property type="entry name" value="HISTIDINE-CONTAINING PHOSPHOTRANSFER PROTEIN"/>
    <property type="match status" value="1"/>
</dbReference>
<evidence type="ECO:0000313" key="6">
    <source>
        <dbReference type="Proteomes" id="UP000077755"/>
    </source>
</evidence>
<dbReference type="EMBL" id="CP093350">
    <property type="protein sequence ID" value="WOH12244.1"/>
    <property type="molecule type" value="Genomic_DNA"/>
</dbReference>
<keyword evidence="2 3" id="KW-0902">Two-component regulatory system</keyword>
<dbReference type="GO" id="GO:0009736">
    <property type="term" value="P:cytokinin-activated signaling pathway"/>
    <property type="evidence" value="ECO:0007669"/>
    <property type="project" value="UniProtKB-KW"/>
</dbReference>
<dbReference type="GO" id="GO:0005634">
    <property type="term" value="C:nucleus"/>
    <property type="evidence" value="ECO:0007669"/>
    <property type="project" value="UniProtKB-SubCell"/>
</dbReference>
<keyword evidence="6" id="KW-1185">Reference proteome</keyword>
<protein>
    <recommendedName>
        <fullName evidence="3">Histidine-containing phosphotransfer protein</fullName>
    </recommendedName>
</protein>
<reference evidence="5" key="2">
    <citation type="submission" date="2022-03" db="EMBL/GenBank/DDBJ databases">
        <title>Draft title - Genomic analysis of global carrot germplasm unveils the trajectory of domestication and the origin of high carotenoid orange carrot.</title>
        <authorList>
            <person name="Iorizzo M."/>
            <person name="Ellison S."/>
            <person name="Senalik D."/>
            <person name="Macko-Podgorni A."/>
            <person name="Grzebelus D."/>
            <person name="Bostan H."/>
            <person name="Rolling W."/>
            <person name="Curaba J."/>
            <person name="Simon P."/>
        </authorList>
    </citation>
    <scope>NUCLEOTIDE SEQUENCE</scope>
    <source>
        <tissue evidence="5">Leaf</tissue>
    </source>
</reference>
<proteinExistence type="predicted"/>
<dbReference type="SUPFAM" id="SSF47226">
    <property type="entry name" value="Histidine-containing phosphotransfer domain, HPT domain"/>
    <property type="match status" value="1"/>
</dbReference>
<comment type="domain">
    <text evidence="3">Histidine-containing phosphotransfer domain (HPt) contains an active histidine that mediates the phosphotransfer.</text>
</comment>
<evidence type="ECO:0000259" key="4">
    <source>
        <dbReference type="Pfam" id="PF01627"/>
    </source>
</evidence>
<organism evidence="5 6">
    <name type="scientific">Daucus carota subsp. sativus</name>
    <name type="common">Carrot</name>
    <dbReference type="NCBI Taxonomy" id="79200"/>
    <lineage>
        <taxon>Eukaryota</taxon>
        <taxon>Viridiplantae</taxon>
        <taxon>Streptophyta</taxon>
        <taxon>Embryophyta</taxon>
        <taxon>Tracheophyta</taxon>
        <taxon>Spermatophyta</taxon>
        <taxon>Magnoliopsida</taxon>
        <taxon>eudicotyledons</taxon>
        <taxon>Gunneridae</taxon>
        <taxon>Pentapetalae</taxon>
        <taxon>asterids</taxon>
        <taxon>campanulids</taxon>
        <taxon>Apiales</taxon>
        <taxon>Apiaceae</taxon>
        <taxon>Apioideae</taxon>
        <taxon>Scandiceae</taxon>
        <taxon>Daucinae</taxon>
        <taxon>Daucus</taxon>
        <taxon>Daucus sect. Daucus</taxon>
    </lineage>
</organism>
<dbReference type="InterPro" id="IPR045871">
    <property type="entry name" value="AHP1-5/YPD1"/>
</dbReference>
<dbReference type="GO" id="GO:0043424">
    <property type="term" value="F:protein histidine kinase binding"/>
    <property type="evidence" value="ECO:0007669"/>
    <property type="project" value="UniProtKB-UniRule"/>
</dbReference>
<dbReference type="InterPro" id="IPR036641">
    <property type="entry name" value="HPT_dom_sf"/>
</dbReference>
<accession>A0AAF1BAB1</accession>
<keyword evidence="1 3" id="KW-0932">Cytokinin signaling pathway</keyword>
<dbReference type="Pfam" id="PF01627">
    <property type="entry name" value="Hpt"/>
    <property type="match status" value="1"/>
</dbReference>
<sequence length="147" mass="16924">MDNGRLAPPTTNDVLERLRSLEYQGLLDNLLRYYYELKTEDDPCYFVNIIQVFLQDVPKTIDSMREILYQDFVNFARLKDLIVKVKGSANWIGALKMSQASSNLLHQFEIASKSGCMSALTEVKVVFDELRTHLDSLIQLELEVFAK</sequence>
<evidence type="ECO:0000256" key="3">
    <source>
        <dbReference type="RuleBase" id="RU369004"/>
    </source>
</evidence>